<proteinExistence type="predicted"/>
<dbReference type="PANTHER" id="PTHR23175:SF5">
    <property type="entry name" value="RHO GTPASE-ACTIVATING PROTEIN 23"/>
    <property type="match status" value="1"/>
</dbReference>
<accession>V8PIX0</accession>
<gene>
    <name evidence="1" type="primary">ARHGAP23</name>
    <name evidence="1" type="ORF">L345_00340</name>
</gene>
<protein>
    <submittedName>
        <fullName evidence="1">Rho GTPase-activating protein 23</fullName>
    </submittedName>
</protein>
<reference evidence="1 2" key="1">
    <citation type="journal article" date="2013" name="Proc. Natl. Acad. Sci. U.S.A.">
        <title>The king cobra genome reveals dynamic gene evolution and adaptation in the snake venom system.</title>
        <authorList>
            <person name="Vonk F.J."/>
            <person name="Casewell N.R."/>
            <person name="Henkel C.V."/>
            <person name="Heimberg A.M."/>
            <person name="Jansen H.J."/>
            <person name="McCleary R.J."/>
            <person name="Kerkkamp H.M."/>
            <person name="Vos R.A."/>
            <person name="Guerreiro I."/>
            <person name="Calvete J.J."/>
            <person name="Wuster W."/>
            <person name="Woods A.E."/>
            <person name="Logan J.M."/>
            <person name="Harrison R.A."/>
            <person name="Castoe T.A."/>
            <person name="de Koning A.P."/>
            <person name="Pollock D.D."/>
            <person name="Yandell M."/>
            <person name="Calderon D."/>
            <person name="Renjifo C."/>
            <person name="Currier R.B."/>
            <person name="Salgado D."/>
            <person name="Pla D."/>
            <person name="Sanz L."/>
            <person name="Hyder A.S."/>
            <person name="Ribeiro J.M."/>
            <person name="Arntzen J.W."/>
            <person name="van den Thillart G.E."/>
            <person name="Boetzer M."/>
            <person name="Pirovano W."/>
            <person name="Dirks R.P."/>
            <person name="Spaink H.P."/>
            <person name="Duboule D."/>
            <person name="McGlinn E."/>
            <person name="Kini R.M."/>
            <person name="Richardson M.K."/>
        </authorList>
    </citation>
    <scope>NUCLEOTIDE SEQUENCE</scope>
    <source>
        <tissue evidence="1">Blood</tissue>
    </source>
</reference>
<dbReference type="OrthoDB" id="6281275at2759"/>
<dbReference type="PANTHER" id="PTHR23175">
    <property type="entry name" value="PDZ DOMAIN-CONTAINING PROTEIN"/>
    <property type="match status" value="1"/>
</dbReference>
<dbReference type="InterPro" id="IPR036034">
    <property type="entry name" value="PDZ_sf"/>
</dbReference>
<sequence length="239" mass="27372">MRSRARGDQFRQAQQILFATWPALKEAFGKAGWIRTAGREKRSPRVGTQVAVMWKKNFHLDHSPASMLRPVLFFSPKPKLVQRDGTATNANAPPVESFPWVGPKTVVLHKNLQGGYGFTLRHFIVYPPESAVHTNVKKEKTGPLPDKFKGIGRWQKKRWVWDVLNHSLSVSFLQCQLHLYKRFPIVTVFIWMRFGTNEQEHCTKKAIVLRTLLSKSTNCDGKKKMETEQVCCCISSIIP</sequence>
<dbReference type="AlphaFoldDB" id="V8PIX0"/>
<name>V8PIX0_OPHHA</name>
<feature type="non-terminal residue" evidence="1">
    <location>
        <position position="1"/>
    </location>
</feature>
<evidence type="ECO:0000313" key="2">
    <source>
        <dbReference type="Proteomes" id="UP000018936"/>
    </source>
</evidence>
<dbReference type="EMBL" id="AZIM01000034">
    <property type="protein sequence ID" value="ETE73827.1"/>
    <property type="molecule type" value="Genomic_DNA"/>
</dbReference>
<organism evidence="1 2">
    <name type="scientific">Ophiophagus hannah</name>
    <name type="common">King cobra</name>
    <name type="synonym">Naja hannah</name>
    <dbReference type="NCBI Taxonomy" id="8665"/>
    <lineage>
        <taxon>Eukaryota</taxon>
        <taxon>Metazoa</taxon>
        <taxon>Chordata</taxon>
        <taxon>Craniata</taxon>
        <taxon>Vertebrata</taxon>
        <taxon>Euteleostomi</taxon>
        <taxon>Lepidosauria</taxon>
        <taxon>Squamata</taxon>
        <taxon>Bifurcata</taxon>
        <taxon>Unidentata</taxon>
        <taxon>Episquamata</taxon>
        <taxon>Toxicofera</taxon>
        <taxon>Serpentes</taxon>
        <taxon>Colubroidea</taxon>
        <taxon>Elapidae</taxon>
        <taxon>Elapinae</taxon>
        <taxon>Ophiophagus</taxon>
    </lineage>
</organism>
<dbReference type="Gene3D" id="2.30.42.10">
    <property type="match status" value="1"/>
</dbReference>
<comment type="caution">
    <text evidence="1">The sequence shown here is derived from an EMBL/GenBank/DDBJ whole genome shotgun (WGS) entry which is preliminary data.</text>
</comment>
<keyword evidence="2" id="KW-1185">Reference proteome</keyword>
<evidence type="ECO:0000313" key="1">
    <source>
        <dbReference type="EMBL" id="ETE73827.1"/>
    </source>
</evidence>
<dbReference type="Proteomes" id="UP000018936">
    <property type="component" value="Unassembled WGS sequence"/>
</dbReference>